<organism evidence="1 2">
    <name type="scientific">Paenibacillus alginolyticus</name>
    <dbReference type="NCBI Taxonomy" id="59839"/>
    <lineage>
        <taxon>Bacteria</taxon>
        <taxon>Bacillati</taxon>
        <taxon>Bacillota</taxon>
        <taxon>Bacilli</taxon>
        <taxon>Bacillales</taxon>
        <taxon>Paenibacillaceae</taxon>
        <taxon>Paenibacillus</taxon>
    </lineage>
</organism>
<sequence length="74" mass="8447">MAKLLFAIHKAEPFLFLLGRDKGLFWVKEALLLTALEVSWSRVAKRGGLRVRKKVIDQSITACYIVFKLVIDQS</sequence>
<keyword evidence="2" id="KW-1185">Reference proteome</keyword>
<protein>
    <submittedName>
        <fullName evidence="1">Uncharacterized protein</fullName>
    </submittedName>
</protein>
<evidence type="ECO:0000313" key="1">
    <source>
        <dbReference type="EMBL" id="MCY9697565.1"/>
    </source>
</evidence>
<dbReference type="Proteomes" id="UP001527099">
    <property type="component" value="Unassembled WGS sequence"/>
</dbReference>
<comment type="caution">
    <text evidence="1">The sequence shown here is derived from an EMBL/GenBank/DDBJ whole genome shotgun (WGS) entry which is preliminary data.</text>
</comment>
<evidence type="ECO:0000313" key="2">
    <source>
        <dbReference type="Proteomes" id="UP001527099"/>
    </source>
</evidence>
<dbReference type="RefSeq" id="WP_268618236.1">
    <property type="nucleotide sequence ID" value="NZ_JAMDMX010000150.1"/>
</dbReference>
<proteinExistence type="predicted"/>
<dbReference type="EMBL" id="JAMDMX010000150">
    <property type="protein sequence ID" value="MCY9697565.1"/>
    <property type="molecule type" value="Genomic_DNA"/>
</dbReference>
<gene>
    <name evidence="1" type="ORF">M5X19_32620</name>
</gene>
<reference evidence="1 2" key="1">
    <citation type="submission" date="2022-05" db="EMBL/GenBank/DDBJ databases">
        <title>Genome Sequencing of Bee-Associated Microbes.</title>
        <authorList>
            <person name="Dunlap C."/>
        </authorList>
    </citation>
    <scope>NUCLEOTIDE SEQUENCE [LARGE SCALE GENOMIC DNA]</scope>
    <source>
        <strain evidence="1 2">NRRL B-14421</strain>
    </source>
</reference>
<accession>A0ABT4GMW3</accession>
<name>A0ABT4GMW3_9BACL</name>